<dbReference type="InterPro" id="IPR025207">
    <property type="entry name" value="Sim4_Fta4"/>
</dbReference>
<evidence type="ECO:0000313" key="2">
    <source>
        <dbReference type="EMBL" id="QBM87716.1"/>
    </source>
</evidence>
<dbReference type="GO" id="GO:0031511">
    <property type="term" value="C:Mis6-Sim4 complex"/>
    <property type="evidence" value="ECO:0007669"/>
    <property type="project" value="InterPro"/>
</dbReference>
<evidence type="ECO:0000256" key="1">
    <source>
        <dbReference type="SAM" id="MobiDB-lite"/>
    </source>
</evidence>
<evidence type="ECO:0000313" key="3">
    <source>
        <dbReference type="Proteomes" id="UP000292447"/>
    </source>
</evidence>
<reference evidence="3" key="1">
    <citation type="submission" date="2019-03" db="EMBL/GenBank/DDBJ databases">
        <title>Snf2 controls pulcherriminic acid biosynthesis and connects pigmentation and antifungal activity of the yeast Metschnikowia pulcherrima.</title>
        <authorList>
            <person name="Gore-Lloyd D."/>
            <person name="Sumann I."/>
            <person name="Brachmann A.O."/>
            <person name="Schneeberger K."/>
            <person name="Ortiz-Merino R.A."/>
            <person name="Moreno-Beltran M."/>
            <person name="Schlaefli M."/>
            <person name="Kirner P."/>
            <person name="Santos Kron A."/>
            <person name="Wolfe K.H."/>
            <person name="Piel J."/>
            <person name="Ahrens C.H."/>
            <person name="Henk D."/>
            <person name="Freimoser F.M."/>
        </authorList>
    </citation>
    <scope>NUCLEOTIDE SEQUENCE [LARGE SCALE GENOMIC DNA]</scope>
    <source>
        <strain evidence="3">APC 1.2</strain>
    </source>
</reference>
<feature type="region of interest" description="Disordered" evidence="1">
    <location>
        <begin position="134"/>
        <end position="169"/>
    </location>
</feature>
<dbReference type="STRING" id="2163413.A0A4P6XNA0"/>
<keyword evidence="3" id="KW-1185">Reference proteome</keyword>
<dbReference type="EMBL" id="CP034457">
    <property type="protein sequence ID" value="QBM87716.1"/>
    <property type="molecule type" value="Genomic_DNA"/>
</dbReference>
<dbReference type="Pfam" id="PF13093">
    <property type="entry name" value="FTA4"/>
    <property type="match status" value="1"/>
</dbReference>
<proteinExistence type="predicted"/>
<dbReference type="Proteomes" id="UP000292447">
    <property type="component" value="Chromosome II"/>
</dbReference>
<sequence>MSYLQIKRFIDDQIKVLNTPVKIDENVKQLIHEGEITASQAQSVLFKCNLLVKRHNRTRYNKQVVHQIVQQVAKAEHANLLRVNESLEKIDRIIKPVLTDQFAGSGRLKDRIGMLNNLAEILPEGRYLFALHGENDEGKRDGKEDKENEQDSGLEAPLGATNEAETGRDTLVRDNEEVVPSEMTETRNLYMEATNRELEKSIGAHKEKRGELRCRYDDLRARLIRLNEDLVYKMQKLEYLKRLNANLDFSSNFQTLAMGYDSDIDDVQKEPKEKNTVDALGPQMSRFNVLVGKLEFALTPS</sequence>
<protein>
    <submittedName>
        <fullName evidence="2">Kinetochore complex Fta4 of Sim4 subunit, or CENP-50</fullName>
    </submittedName>
</protein>
<gene>
    <name evidence="2" type="primary">MPUL0B09250</name>
    <name evidence="2" type="ORF">METSCH_B09250</name>
</gene>
<accession>A0A4P6XNA0</accession>
<feature type="compositionally biased region" description="Basic and acidic residues" evidence="1">
    <location>
        <begin position="134"/>
        <end position="146"/>
    </location>
</feature>
<name>A0A4P6XNA0_9ASCO</name>
<organism evidence="2 3">
    <name type="scientific">Metschnikowia aff. pulcherrima</name>
    <dbReference type="NCBI Taxonomy" id="2163413"/>
    <lineage>
        <taxon>Eukaryota</taxon>
        <taxon>Fungi</taxon>
        <taxon>Dikarya</taxon>
        <taxon>Ascomycota</taxon>
        <taxon>Saccharomycotina</taxon>
        <taxon>Pichiomycetes</taxon>
        <taxon>Metschnikowiaceae</taxon>
        <taxon>Metschnikowia</taxon>
    </lineage>
</organism>
<dbReference type="AlphaFoldDB" id="A0A4P6XNA0"/>